<dbReference type="HOGENOM" id="CLU_019845_6_2_1"/>
<feature type="domain" description="FAD/NAD(P)-binding" evidence="5">
    <location>
        <begin position="4"/>
        <end position="289"/>
    </location>
</feature>
<evidence type="ECO:0000256" key="4">
    <source>
        <dbReference type="ARBA" id="ARBA00023002"/>
    </source>
</evidence>
<dbReference type="OrthoDB" id="202203at2759"/>
<keyword evidence="2" id="KW-0285">Flavoprotein</keyword>
<evidence type="ECO:0000259" key="5">
    <source>
        <dbReference type="Pfam" id="PF07992"/>
    </source>
</evidence>
<gene>
    <name evidence="6" type="ORF">VHEMI03594</name>
</gene>
<proteinExistence type="inferred from homology"/>
<dbReference type="PRINTS" id="PR00368">
    <property type="entry name" value="FADPNR"/>
</dbReference>
<evidence type="ECO:0000256" key="3">
    <source>
        <dbReference type="ARBA" id="ARBA00022827"/>
    </source>
</evidence>
<dbReference type="PANTHER" id="PTHR43735">
    <property type="entry name" value="APOPTOSIS-INDUCING FACTOR 1"/>
    <property type="match status" value="1"/>
</dbReference>
<dbReference type="GO" id="GO:0050660">
    <property type="term" value="F:flavin adenine dinucleotide binding"/>
    <property type="evidence" value="ECO:0007669"/>
    <property type="project" value="TreeGrafter"/>
</dbReference>
<evidence type="ECO:0000313" key="6">
    <source>
        <dbReference type="EMBL" id="CEJ84846.1"/>
    </source>
</evidence>
<evidence type="ECO:0000256" key="2">
    <source>
        <dbReference type="ARBA" id="ARBA00022630"/>
    </source>
</evidence>
<evidence type="ECO:0000256" key="1">
    <source>
        <dbReference type="ARBA" id="ARBA00006442"/>
    </source>
</evidence>
<sequence>MAKTVVVIGGSLAGLSITHQLLKYSLPRHKDLKVILISRNSHFYWVPGAVRAVVPGQVKDEELIRPIEPGLKQYPAGSVDFIAADATNVNFDDQTVQISTEDTTKEIAYDYLVLATGSRQADPSTPWKASGSYEELVTSLHTTAESIQKASHIVIAGGGSTGVEVAAEIRYQFKDKEVVLLSASDALVGGDSTATSVESELKKLGVVVRKGVKAVSTEPAATGQTTVVLSNGESLVTDFYLPTTGLLPNTDFLPTNVLTETKYADVDDFFQLKQHKNVWAAGDIVSRPRAGFLYTEAQATGVAQNIKLVLDGQSQKPVRGPFADVLVFAMGKSRGVGRIGPVPVPSLGVWVAKARTLGMERTKKYVDGSLW</sequence>
<dbReference type="STRING" id="1531966.A0A0A1TBN1"/>
<keyword evidence="3" id="KW-0274">FAD</keyword>
<evidence type="ECO:0000313" key="7">
    <source>
        <dbReference type="Proteomes" id="UP000039046"/>
    </source>
</evidence>
<dbReference type="Proteomes" id="UP000039046">
    <property type="component" value="Unassembled WGS sequence"/>
</dbReference>
<dbReference type="Gene3D" id="3.50.50.100">
    <property type="match status" value="1"/>
</dbReference>
<dbReference type="PRINTS" id="PR00469">
    <property type="entry name" value="PNDRDTASEII"/>
</dbReference>
<comment type="similarity">
    <text evidence="1">Belongs to the FAD-dependent oxidoreductase family.</text>
</comment>
<dbReference type="InterPro" id="IPR023753">
    <property type="entry name" value="FAD/NAD-binding_dom"/>
</dbReference>
<organism evidence="6 7">
    <name type="scientific">[Torrubiella] hemipterigena</name>
    <dbReference type="NCBI Taxonomy" id="1531966"/>
    <lineage>
        <taxon>Eukaryota</taxon>
        <taxon>Fungi</taxon>
        <taxon>Dikarya</taxon>
        <taxon>Ascomycota</taxon>
        <taxon>Pezizomycotina</taxon>
        <taxon>Sordariomycetes</taxon>
        <taxon>Hypocreomycetidae</taxon>
        <taxon>Hypocreales</taxon>
        <taxon>Clavicipitaceae</taxon>
        <taxon>Clavicipitaceae incertae sedis</taxon>
        <taxon>'Torrubiella' clade</taxon>
    </lineage>
</organism>
<dbReference type="SUPFAM" id="SSF51905">
    <property type="entry name" value="FAD/NAD(P)-binding domain"/>
    <property type="match status" value="1"/>
</dbReference>
<dbReference type="GO" id="GO:0005737">
    <property type="term" value="C:cytoplasm"/>
    <property type="evidence" value="ECO:0007669"/>
    <property type="project" value="TreeGrafter"/>
</dbReference>
<dbReference type="GO" id="GO:0004174">
    <property type="term" value="F:electron-transferring-flavoprotein dehydrogenase activity"/>
    <property type="evidence" value="ECO:0007669"/>
    <property type="project" value="TreeGrafter"/>
</dbReference>
<dbReference type="Pfam" id="PF07992">
    <property type="entry name" value="Pyr_redox_2"/>
    <property type="match status" value="1"/>
</dbReference>
<accession>A0A0A1TBN1</accession>
<keyword evidence="7" id="KW-1185">Reference proteome</keyword>
<dbReference type="AlphaFoldDB" id="A0A0A1TBN1"/>
<dbReference type="InterPro" id="IPR036188">
    <property type="entry name" value="FAD/NAD-bd_sf"/>
</dbReference>
<reference evidence="6 7" key="1">
    <citation type="journal article" date="2015" name="Genome Announc.">
        <title>Draft Genome Sequence and Gene Annotation of the Entomopathogenic Fungus Verticillium hemipterigenum.</title>
        <authorList>
            <person name="Horn F."/>
            <person name="Habel A."/>
            <person name="Scharf D.H."/>
            <person name="Dworschak J."/>
            <person name="Brakhage A.A."/>
            <person name="Guthke R."/>
            <person name="Hertweck C."/>
            <person name="Linde J."/>
        </authorList>
    </citation>
    <scope>NUCLEOTIDE SEQUENCE [LARGE SCALE GENOMIC DNA]</scope>
</reference>
<protein>
    <recommendedName>
        <fullName evidence="5">FAD/NAD(P)-binding domain-containing protein</fullName>
    </recommendedName>
</protein>
<dbReference type="PANTHER" id="PTHR43735:SF3">
    <property type="entry name" value="FERROPTOSIS SUPPRESSOR PROTEIN 1"/>
    <property type="match status" value="1"/>
</dbReference>
<dbReference type="EMBL" id="CDHN01000002">
    <property type="protein sequence ID" value="CEJ84846.1"/>
    <property type="molecule type" value="Genomic_DNA"/>
</dbReference>
<keyword evidence="4" id="KW-0560">Oxidoreductase</keyword>
<name>A0A0A1TBN1_9HYPO</name>